<accession>A0A183SMG0</accession>
<keyword evidence="2" id="KW-1185">Reference proteome</keyword>
<dbReference type="WBParaSite" id="SSLN_0000558201-mRNA-1">
    <property type="protein sequence ID" value="SSLN_0000558201-mRNA-1"/>
    <property type="gene ID" value="SSLN_0000558201"/>
</dbReference>
<dbReference type="EMBL" id="UYSU01033234">
    <property type="protein sequence ID" value="VDL91793.1"/>
    <property type="molecule type" value="Genomic_DNA"/>
</dbReference>
<proteinExistence type="predicted"/>
<name>A0A183SMG0_SCHSO</name>
<reference evidence="3" key="1">
    <citation type="submission" date="2016-06" db="UniProtKB">
        <authorList>
            <consortium name="WormBaseParasite"/>
        </authorList>
    </citation>
    <scope>IDENTIFICATION</scope>
</reference>
<protein>
    <submittedName>
        <fullName evidence="3">Phage protein</fullName>
    </submittedName>
</protein>
<evidence type="ECO:0000313" key="1">
    <source>
        <dbReference type="EMBL" id="VDL91793.1"/>
    </source>
</evidence>
<dbReference type="OrthoDB" id="6273535at2759"/>
<evidence type="ECO:0000313" key="3">
    <source>
        <dbReference type="WBParaSite" id="SSLN_0000558201-mRNA-1"/>
    </source>
</evidence>
<dbReference type="Proteomes" id="UP000275846">
    <property type="component" value="Unassembled WGS sequence"/>
</dbReference>
<gene>
    <name evidence="1" type="ORF">SSLN_LOCUS5408</name>
</gene>
<dbReference type="AlphaFoldDB" id="A0A183SMG0"/>
<evidence type="ECO:0000313" key="2">
    <source>
        <dbReference type="Proteomes" id="UP000275846"/>
    </source>
</evidence>
<organism evidence="3">
    <name type="scientific">Schistocephalus solidus</name>
    <name type="common">Tapeworm</name>
    <dbReference type="NCBI Taxonomy" id="70667"/>
    <lineage>
        <taxon>Eukaryota</taxon>
        <taxon>Metazoa</taxon>
        <taxon>Spiralia</taxon>
        <taxon>Lophotrochozoa</taxon>
        <taxon>Platyhelminthes</taxon>
        <taxon>Cestoda</taxon>
        <taxon>Eucestoda</taxon>
        <taxon>Diphyllobothriidea</taxon>
        <taxon>Diphyllobothriidae</taxon>
        <taxon>Schistocephalus</taxon>
    </lineage>
</organism>
<sequence>MIKPSNVYGLPWDKYMACVKKEMRGGLGAELVERVVLQAVAIAAADTLLDALITLITNASGSLEPEMKGDSDHSKTARWARMWREQNSARMQARRERKRSHQMSGLWQLAREMEALDEDNN</sequence>
<reference evidence="1 2" key="2">
    <citation type="submission" date="2018-11" db="EMBL/GenBank/DDBJ databases">
        <authorList>
            <consortium name="Pathogen Informatics"/>
        </authorList>
    </citation>
    <scope>NUCLEOTIDE SEQUENCE [LARGE SCALE GENOMIC DNA]</scope>
    <source>
        <strain evidence="1 2">NST_G2</strain>
    </source>
</reference>